<accession>A0A0B1Q5C8</accession>
<comment type="caution">
    <text evidence="1">The sequence shown here is derived from an EMBL/GenBank/DDBJ whole genome shotgun (WGS) entry which is preliminary data.</text>
</comment>
<proteinExistence type="predicted"/>
<gene>
    <name evidence="1" type="ORF">LA66_08245</name>
</gene>
<dbReference type="Proteomes" id="UP000030826">
    <property type="component" value="Unassembled WGS sequence"/>
</dbReference>
<protein>
    <submittedName>
        <fullName evidence="1">Uncharacterized protein</fullName>
    </submittedName>
</protein>
<reference evidence="1 2" key="1">
    <citation type="submission" date="2014-09" db="EMBL/GenBank/DDBJ databases">
        <title>Isolation and characterization of Aurantimonas altamirensis ON-56566 from clinical sample following a dog bite.</title>
        <authorList>
            <person name="Eshaghi A."/>
            <person name="Li A."/>
            <person name="Shahinas D."/>
            <person name="Bahn P."/>
            <person name="Kus J.V."/>
            <person name="Patel S.N."/>
        </authorList>
    </citation>
    <scope>NUCLEOTIDE SEQUENCE [LARGE SCALE GENOMIC DNA]</scope>
    <source>
        <strain evidence="1 2">ON-56566</strain>
    </source>
</reference>
<dbReference type="RefSeq" id="WP_039191261.1">
    <property type="nucleotide sequence ID" value="NZ_JRFJ01000002.1"/>
</dbReference>
<organism evidence="1 2">
    <name type="scientific">Aureimonas altamirensis</name>
    <dbReference type="NCBI Taxonomy" id="370622"/>
    <lineage>
        <taxon>Bacteria</taxon>
        <taxon>Pseudomonadati</taxon>
        <taxon>Pseudomonadota</taxon>
        <taxon>Alphaproteobacteria</taxon>
        <taxon>Hyphomicrobiales</taxon>
        <taxon>Aurantimonadaceae</taxon>
        <taxon>Aureimonas</taxon>
    </lineage>
</organism>
<dbReference type="AlphaFoldDB" id="A0A0B1Q5C8"/>
<dbReference type="EMBL" id="JRFJ01000002">
    <property type="protein sequence ID" value="KHJ54581.1"/>
    <property type="molecule type" value="Genomic_DNA"/>
</dbReference>
<evidence type="ECO:0000313" key="1">
    <source>
        <dbReference type="EMBL" id="KHJ54581.1"/>
    </source>
</evidence>
<sequence length="77" mass="8557">MERTRPVSAVVFLAEAAAAWPEAGDADPCKAYVMRSIGRLVKNGAAEWSWLPDGTIELRLYAGAVFHLRETDIRRII</sequence>
<evidence type="ECO:0000313" key="2">
    <source>
        <dbReference type="Proteomes" id="UP000030826"/>
    </source>
</evidence>
<dbReference type="STRING" id="370622.LA66_08245"/>
<name>A0A0B1Q5C8_9HYPH</name>